<proteinExistence type="predicted"/>
<dbReference type="EMBL" id="QEIV01002578">
    <property type="protein sequence ID" value="PWZ93310.1"/>
    <property type="molecule type" value="Genomic_DNA"/>
</dbReference>
<dbReference type="AlphaFoldDB" id="A0A317Z217"/>
<keyword evidence="1" id="KW-0645">Protease</keyword>
<name>A0A317Z217_STAPS</name>
<gene>
    <name evidence="1" type="ORF">DD924_20230</name>
</gene>
<evidence type="ECO:0000313" key="2">
    <source>
        <dbReference type="Proteomes" id="UP000246351"/>
    </source>
</evidence>
<protein>
    <submittedName>
        <fullName evidence="1">CAAX protease family protein</fullName>
    </submittedName>
</protein>
<keyword evidence="1" id="KW-0378">Hydrolase</keyword>
<comment type="caution">
    <text evidence="1">The sequence shown here is derived from an EMBL/GenBank/DDBJ whole genome shotgun (WGS) entry which is preliminary data.</text>
</comment>
<organism evidence="1 2">
    <name type="scientific">Staphylococcus pseudintermedius</name>
    <dbReference type="NCBI Taxonomy" id="283734"/>
    <lineage>
        <taxon>Bacteria</taxon>
        <taxon>Bacillati</taxon>
        <taxon>Bacillota</taxon>
        <taxon>Bacilli</taxon>
        <taxon>Bacillales</taxon>
        <taxon>Staphylococcaceae</taxon>
        <taxon>Staphylococcus</taxon>
        <taxon>Staphylococcus intermedius group</taxon>
    </lineage>
</organism>
<dbReference type="GO" id="GO:0008233">
    <property type="term" value="F:peptidase activity"/>
    <property type="evidence" value="ECO:0007669"/>
    <property type="project" value="UniProtKB-KW"/>
</dbReference>
<feature type="non-terminal residue" evidence="1">
    <location>
        <position position="45"/>
    </location>
</feature>
<sequence length="45" mass="5238">MNRTRISGFQWALTIFVFFILSYATPIILQDFQKASGFKSFVFSL</sequence>
<dbReference type="Proteomes" id="UP000246351">
    <property type="component" value="Unassembled WGS sequence"/>
</dbReference>
<reference evidence="1 2" key="1">
    <citation type="journal article" date="2018" name="Vet. Microbiol.">
        <title>Clonal diversity and geographic distribution of methicillin-resistant Staphylococcus pseudintermedius from Australian animals: Discovery of novel sequence types.</title>
        <authorList>
            <person name="Worthing K.A."/>
            <person name="Abraham S."/>
            <person name="Coombs G.W."/>
            <person name="Pang S."/>
            <person name="Saputra S."/>
            <person name="Jordan D."/>
            <person name="Trott D.J."/>
            <person name="Norris J.M."/>
        </authorList>
    </citation>
    <scope>NUCLEOTIDE SEQUENCE [LARGE SCALE GENOMIC DNA]</scope>
    <source>
        <strain evidence="1 2">ST71 3</strain>
    </source>
</reference>
<evidence type="ECO:0000313" key="1">
    <source>
        <dbReference type="EMBL" id="PWZ93310.1"/>
    </source>
</evidence>
<accession>A0A317Z217</accession>
<dbReference type="GO" id="GO:0006508">
    <property type="term" value="P:proteolysis"/>
    <property type="evidence" value="ECO:0007669"/>
    <property type="project" value="UniProtKB-KW"/>
</dbReference>